<reference evidence="2 3" key="1">
    <citation type="submission" date="2013-02" db="EMBL/GenBank/DDBJ databases">
        <title>The Genome Annotation of Plasmodium falciparum Tanzania (2000708).</title>
        <authorList>
            <consortium name="The Broad Institute Genome Sequencing Platform"/>
            <consortium name="The Broad Institute Genome Sequencing Center for Infectious Disease"/>
            <person name="Neafsey D."/>
            <person name="Hoffman S."/>
            <person name="Volkman S."/>
            <person name="Rosenthal P."/>
            <person name="Walker B."/>
            <person name="Young S.K."/>
            <person name="Zeng Q."/>
            <person name="Gargeya S."/>
            <person name="Fitzgerald M."/>
            <person name="Haas B."/>
            <person name="Abouelleil A."/>
            <person name="Allen A.W."/>
            <person name="Alvarado L."/>
            <person name="Arachchi H.M."/>
            <person name="Berlin A.M."/>
            <person name="Chapman S.B."/>
            <person name="Gainer-Dewar J."/>
            <person name="Goldberg J."/>
            <person name="Griggs A."/>
            <person name="Gujja S."/>
            <person name="Hansen M."/>
            <person name="Howarth C."/>
            <person name="Imamovic A."/>
            <person name="Ireland A."/>
            <person name="Larimer J."/>
            <person name="McCowan C."/>
            <person name="Murphy C."/>
            <person name="Pearson M."/>
            <person name="Poon T.W."/>
            <person name="Priest M."/>
            <person name="Roberts A."/>
            <person name="Saif S."/>
            <person name="Shea T."/>
            <person name="Sisk P."/>
            <person name="Sykes S."/>
            <person name="Wortman J."/>
            <person name="Nusbaum C."/>
            <person name="Birren B."/>
        </authorList>
    </citation>
    <scope>NUCLEOTIDE SEQUENCE [LARGE SCALE GENOMIC DNA]</scope>
    <source>
        <strain evidence="3">Tanzania (2000708)</strain>
    </source>
</reference>
<sequence>MDPSSDNDDMMDKDKKKKEKSDFISEENINCIFVYLFNFMYESSNVIINNYFEKEDNIYKESINDIKKYNNINNLEYYLYNIIIENVHLLKYERNIPFIQAIILILYKKINYVYERNIKEKNINDIFIQKGDNHIINIIENYTGYDDNNTLEDNYIYKKKKINEKKNVYSNNPENNITSLINHICTRNQSNFNSYLFDYIEHFEDIILHKHVIKEDEEIFKRNDHQEDILSVFNMEENKNIKIMFTDIIYMYSNVMLLKNNIINLKYDKERQIRKYREENEANKINEENKENEKNEENKEDEKNEENKEEK</sequence>
<name>A0A024W9B2_PLAFA</name>
<protein>
    <submittedName>
        <fullName evidence="2">Uncharacterized protein</fullName>
    </submittedName>
</protein>
<reference evidence="2 3" key="2">
    <citation type="submission" date="2013-02" db="EMBL/GenBank/DDBJ databases">
        <title>The Genome Sequence of Plasmodium falciparum Tanzania (2000708).</title>
        <authorList>
            <consortium name="The Broad Institute Genome Sequencing Platform"/>
            <consortium name="The Broad Institute Genome Sequencing Center for Infectious Disease"/>
            <person name="Neafsey D."/>
            <person name="Cheeseman I."/>
            <person name="Volkman S."/>
            <person name="Adams J."/>
            <person name="Walker B."/>
            <person name="Young S.K."/>
            <person name="Zeng Q."/>
            <person name="Gargeya S."/>
            <person name="Fitzgerald M."/>
            <person name="Haas B."/>
            <person name="Abouelleil A."/>
            <person name="Alvarado L."/>
            <person name="Arachchi H.M."/>
            <person name="Berlin A.M."/>
            <person name="Chapman S.B."/>
            <person name="Dewar J."/>
            <person name="Goldberg J."/>
            <person name="Griggs A."/>
            <person name="Gujja S."/>
            <person name="Hansen M."/>
            <person name="Howarth C."/>
            <person name="Imamovic A."/>
            <person name="Larimer J."/>
            <person name="McCowan C."/>
            <person name="Murphy C."/>
            <person name="Neiman D."/>
            <person name="Pearson M."/>
            <person name="Priest M."/>
            <person name="Roberts A."/>
            <person name="Saif S."/>
            <person name="Shea T."/>
            <person name="Sisk P."/>
            <person name="Sykes S."/>
            <person name="Wortman J."/>
            <person name="Nusbaum C."/>
            <person name="Birren B."/>
        </authorList>
    </citation>
    <scope>NUCLEOTIDE SEQUENCE [LARGE SCALE GENOMIC DNA]</scope>
    <source>
        <strain evidence="3">Tanzania (2000708)</strain>
    </source>
</reference>
<feature type="region of interest" description="Disordered" evidence="1">
    <location>
        <begin position="276"/>
        <end position="311"/>
    </location>
</feature>
<evidence type="ECO:0000313" key="3">
    <source>
        <dbReference type="Proteomes" id="UP000030708"/>
    </source>
</evidence>
<dbReference type="EMBL" id="KI926391">
    <property type="protein sequence ID" value="ETW37100.1"/>
    <property type="molecule type" value="Genomic_DNA"/>
</dbReference>
<dbReference type="PANTHER" id="PTHR23005">
    <property type="entry name" value="RETINITIS PIGMENTOSA 1 PROTEIN"/>
    <property type="match status" value="1"/>
</dbReference>
<organism evidence="2 3">
    <name type="scientific">Plasmodium falciparum Tanzania</name>
    <name type="common">2000708</name>
    <dbReference type="NCBI Taxonomy" id="1036725"/>
    <lineage>
        <taxon>Eukaryota</taxon>
        <taxon>Sar</taxon>
        <taxon>Alveolata</taxon>
        <taxon>Apicomplexa</taxon>
        <taxon>Aconoidasida</taxon>
        <taxon>Haemosporida</taxon>
        <taxon>Plasmodiidae</taxon>
        <taxon>Plasmodium</taxon>
        <taxon>Plasmodium (Laverania)</taxon>
    </lineage>
</organism>
<dbReference type="PANTHER" id="PTHR23005:SF5">
    <property type="entry name" value="NUP637, PUTATIVE-RELATED"/>
    <property type="match status" value="1"/>
</dbReference>
<dbReference type="OrthoDB" id="377693at2759"/>
<evidence type="ECO:0000256" key="1">
    <source>
        <dbReference type="SAM" id="MobiDB-lite"/>
    </source>
</evidence>
<dbReference type="Proteomes" id="UP000030708">
    <property type="component" value="Unassembled WGS sequence"/>
</dbReference>
<gene>
    <name evidence="2" type="ORF">PFTANZ_02213</name>
</gene>
<accession>A0A024W9B2</accession>
<evidence type="ECO:0000313" key="2">
    <source>
        <dbReference type="EMBL" id="ETW37100.1"/>
    </source>
</evidence>
<proteinExistence type="predicted"/>
<dbReference type="AlphaFoldDB" id="A0A024W9B2"/>